<dbReference type="OrthoDB" id="9797743at2"/>
<dbReference type="GO" id="GO:0006281">
    <property type="term" value="P:DNA repair"/>
    <property type="evidence" value="ECO:0007669"/>
    <property type="project" value="TreeGrafter"/>
</dbReference>
<dbReference type="PRINTS" id="PR00413">
    <property type="entry name" value="HADHALOGNASE"/>
</dbReference>
<name>A0A0D0J7E1_AGRTU</name>
<dbReference type="Pfam" id="PF00702">
    <property type="entry name" value="Hydrolase"/>
    <property type="match status" value="1"/>
</dbReference>
<dbReference type="InterPro" id="IPR036412">
    <property type="entry name" value="HAD-like_sf"/>
</dbReference>
<gene>
    <name evidence="1" type="ORF">RU07_13130</name>
</gene>
<dbReference type="InterPro" id="IPR023214">
    <property type="entry name" value="HAD_sf"/>
</dbReference>
<proteinExistence type="predicted"/>
<protein>
    <submittedName>
        <fullName evidence="1">Haloacid dehalogenase</fullName>
    </submittedName>
</protein>
<dbReference type="PANTHER" id="PTHR43434:SF22">
    <property type="entry name" value="PHOSPHOGLYCOLATE PHOSPHATASE"/>
    <property type="match status" value="1"/>
</dbReference>
<evidence type="ECO:0000313" key="2">
    <source>
        <dbReference type="Proteomes" id="UP000035017"/>
    </source>
</evidence>
<dbReference type="NCBIfam" id="TIGR01549">
    <property type="entry name" value="HAD-SF-IA-v1"/>
    <property type="match status" value="1"/>
</dbReference>
<dbReference type="AlphaFoldDB" id="A0A0D0J7E1"/>
<comment type="caution">
    <text evidence="1">The sequence shown here is derived from an EMBL/GenBank/DDBJ whole genome shotgun (WGS) entry which is preliminary data.</text>
</comment>
<evidence type="ECO:0000313" key="1">
    <source>
        <dbReference type="EMBL" id="KIQ01720.1"/>
    </source>
</evidence>
<dbReference type="EMBL" id="JXQV01000012">
    <property type="protein sequence ID" value="KIQ01720.1"/>
    <property type="molecule type" value="Genomic_DNA"/>
</dbReference>
<dbReference type="Gene3D" id="1.10.150.240">
    <property type="entry name" value="Putative phosphatase, domain 2"/>
    <property type="match status" value="1"/>
</dbReference>
<dbReference type="Gene3D" id="3.40.50.1000">
    <property type="entry name" value="HAD superfamily/HAD-like"/>
    <property type="match status" value="1"/>
</dbReference>
<sequence>MPTDAIRKSPASIRAILFDKDGTLIGYDASWGPVNRELAAIAANGDAALADQLLLACGMDPVSGHVTPDSLLAAGNTVQIAQGLVAAGSPCDLSDLTKRLDQLFTEAAGKSVAVTDLKAFFARLKSRGYRLGIASSDNEASIRELARRFGFEADLDFVAGYDSGHGTKPQPGMVLGFCKAIGVSPDCVAVVGDNNHDLHMGRNAGAGLCIAVLTGTGSKESLSADCDYCFDDITGLETLLPSVATS</sequence>
<dbReference type="SUPFAM" id="SSF56784">
    <property type="entry name" value="HAD-like"/>
    <property type="match status" value="1"/>
</dbReference>
<dbReference type="InterPro" id="IPR050155">
    <property type="entry name" value="HAD-like_hydrolase_sf"/>
</dbReference>
<dbReference type="SFLD" id="SFLDG01129">
    <property type="entry name" value="C1.5:_HAD__Beta-PGM__Phosphata"/>
    <property type="match status" value="1"/>
</dbReference>
<dbReference type="InterPro" id="IPR006439">
    <property type="entry name" value="HAD-SF_hydro_IA"/>
</dbReference>
<dbReference type="InterPro" id="IPR023198">
    <property type="entry name" value="PGP-like_dom2"/>
</dbReference>
<dbReference type="PANTHER" id="PTHR43434">
    <property type="entry name" value="PHOSPHOGLYCOLATE PHOSPHATASE"/>
    <property type="match status" value="1"/>
</dbReference>
<dbReference type="SFLD" id="SFLDS00003">
    <property type="entry name" value="Haloacid_Dehalogenase"/>
    <property type="match status" value="1"/>
</dbReference>
<accession>A0A0D0J7E1</accession>
<reference evidence="1 2" key="1">
    <citation type="submission" date="2014-12" db="EMBL/GenBank/DDBJ databases">
        <title>16Stimator: statistical estimation of ribosomal gene copy numbers from draft genome assemblies.</title>
        <authorList>
            <person name="Perisin M.A."/>
            <person name="Vetter M."/>
            <person name="Gilbert J.A."/>
            <person name="Bergelson J."/>
        </authorList>
    </citation>
    <scope>NUCLEOTIDE SEQUENCE [LARGE SCALE GENOMIC DNA]</scope>
    <source>
        <strain evidence="1 2">MEJ076</strain>
    </source>
</reference>
<organism evidence="1 2">
    <name type="scientific">Agrobacterium tumefaciens</name>
    <dbReference type="NCBI Taxonomy" id="358"/>
    <lineage>
        <taxon>Bacteria</taxon>
        <taxon>Pseudomonadati</taxon>
        <taxon>Pseudomonadota</taxon>
        <taxon>Alphaproteobacteria</taxon>
        <taxon>Hyphomicrobiales</taxon>
        <taxon>Rhizobiaceae</taxon>
        <taxon>Rhizobium/Agrobacterium group</taxon>
        <taxon>Agrobacterium</taxon>
        <taxon>Agrobacterium tumefaciens complex</taxon>
    </lineage>
</organism>
<dbReference type="GO" id="GO:0008967">
    <property type="term" value="F:phosphoglycolate phosphatase activity"/>
    <property type="evidence" value="ECO:0007669"/>
    <property type="project" value="TreeGrafter"/>
</dbReference>
<dbReference type="CDD" id="cd01427">
    <property type="entry name" value="HAD_like"/>
    <property type="match status" value="1"/>
</dbReference>
<dbReference type="Proteomes" id="UP000035017">
    <property type="component" value="Unassembled WGS sequence"/>
</dbReference>